<dbReference type="EMBL" id="FNEN01000002">
    <property type="protein sequence ID" value="SDI47813.1"/>
    <property type="molecule type" value="Genomic_DNA"/>
</dbReference>
<organism evidence="2 3">
    <name type="scientific">Natribacillus halophilus</name>
    <dbReference type="NCBI Taxonomy" id="549003"/>
    <lineage>
        <taxon>Bacteria</taxon>
        <taxon>Bacillati</taxon>
        <taxon>Bacillota</taxon>
        <taxon>Bacilli</taxon>
        <taxon>Bacillales</taxon>
        <taxon>Bacillaceae</taxon>
        <taxon>Natribacillus</taxon>
    </lineage>
</organism>
<protein>
    <submittedName>
        <fullName evidence="2">Uncharacterized protein</fullName>
    </submittedName>
</protein>
<keyword evidence="1" id="KW-1133">Transmembrane helix</keyword>
<keyword evidence="3" id="KW-1185">Reference proteome</keyword>
<name>A0A1G8KWS3_9BACI</name>
<feature type="transmembrane region" description="Helical" evidence="1">
    <location>
        <begin position="6"/>
        <end position="33"/>
    </location>
</feature>
<keyword evidence="1" id="KW-0812">Transmembrane</keyword>
<keyword evidence="1" id="KW-0472">Membrane</keyword>
<evidence type="ECO:0000256" key="1">
    <source>
        <dbReference type="SAM" id="Phobius"/>
    </source>
</evidence>
<proteinExistence type="predicted"/>
<dbReference type="Proteomes" id="UP000198853">
    <property type="component" value="Unassembled WGS sequence"/>
</dbReference>
<accession>A0A1G8KWS3</accession>
<evidence type="ECO:0000313" key="3">
    <source>
        <dbReference type="Proteomes" id="UP000198853"/>
    </source>
</evidence>
<evidence type="ECO:0000313" key="2">
    <source>
        <dbReference type="EMBL" id="SDI47813.1"/>
    </source>
</evidence>
<sequence length="42" mass="4644">MGGAAILQIIYFSIVVAFTVGIGILIVQSIIFLHRKNKQLKE</sequence>
<gene>
    <name evidence="2" type="ORF">SAMN04488123_102352</name>
</gene>
<dbReference type="AlphaFoldDB" id="A0A1G8KWS3"/>
<reference evidence="2 3" key="1">
    <citation type="submission" date="2016-10" db="EMBL/GenBank/DDBJ databases">
        <authorList>
            <person name="de Groot N.N."/>
        </authorList>
    </citation>
    <scope>NUCLEOTIDE SEQUENCE [LARGE SCALE GENOMIC DNA]</scope>
    <source>
        <strain evidence="2 3">DSM 21771</strain>
    </source>
</reference>